<dbReference type="GO" id="GO:0005854">
    <property type="term" value="C:nascent polypeptide-associated complex"/>
    <property type="evidence" value="ECO:0007669"/>
    <property type="project" value="InterPro"/>
</dbReference>
<evidence type="ECO:0000313" key="3">
    <source>
        <dbReference type="Proteomes" id="UP000188268"/>
    </source>
</evidence>
<feature type="compositionally biased region" description="Basic and acidic residues" evidence="1">
    <location>
        <begin position="197"/>
        <end position="206"/>
    </location>
</feature>
<name>A0A1R3JEP2_COCAP</name>
<dbReference type="OrthoDB" id="1749832at2759"/>
<keyword evidence="3" id="KW-1185">Reference proteome</keyword>
<evidence type="ECO:0000256" key="1">
    <source>
        <dbReference type="SAM" id="MobiDB-lite"/>
    </source>
</evidence>
<comment type="caution">
    <text evidence="2">The sequence shown here is derived from an EMBL/GenBank/DDBJ whole genome shotgun (WGS) entry which is preliminary data.</text>
</comment>
<dbReference type="Gene3D" id="2.20.70.30">
    <property type="entry name" value="Nascent polypeptide-associated complex domain"/>
    <property type="match status" value="1"/>
</dbReference>
<feature type="region of interest" description="Disordered" evidence="1">
    <location>
        <begin position="176"/>
        <end position="206"/>
    </location>
</feature>
<feature type="compositionally biased region" description="Polar residues" evidence="1">
    <location>
        <begin position="27"/>
        <end position="45"/>
    </location>
</feature>
<sequence length="206" mass="22883">MNGWGKVNKPNLGGNKRMAHFPANFARTVSSTPKMPLPNTSMMSTSDEERRKDLKRTLILKELHKSCQREDSTDDQKKGSQLLEVYAIEIQMYSETKNNKKGANESSKQSRSERKSLKALLKLGIKIDVYKSLNSETCFIFGGTKMEDLSSQLQTQAAQLVRMTDMGSVMAKLDASTAAAEAPADEEEEEVDGTGVEPRDIDLVMT</sequence>
<dbReference type="AlphaFoldDB" id="A0A1R3JEP2"/>
<reference evidence="2 3" key="1">
    <citation type="submission" date="2013-09" db="EMBL/GenBank/DDBJ databases">
        <title>Corchorus capsularis genome sequencing.</title>
        <authorList>
            <person name="Alam M."/>
            <person name="Haque M.S."/>
            <person name="Islam M.S."/>
            <person name="Emdad E.M."/>
            <person name="Islam M.M."/>
            <person name="Ahmed B."/>
            <person name="Halim A."/>
            <person name="Hossen Q.M.M."/>
            <person name="Hossain M.Z."/>
            <person name="Ahmed R."/>
            <person name="Khan M.M."/>
            <person name="Islam R."/>
            <person name="Rashid M.M."/>
            <person name="Khan S.A."/>
            <person name="Rahman M.S."/>
            <person name="Alam M."/>
        </authorList>
    </citation>
    <scope>NUCLEOTIDE SEQUENCE [LARGE SCALE GENOMIC DNA]</scope>
    <source>
        <strain evidence="3">cv. CVL-1</strain>
        <tissue evidence="2">Whole seedling</tissue>
    </source>
</reference>
<dbReference type="EMBL" id="AWWV01008090">
    <property type="protein sequence ID" value="OMO93267.1"/>
    <property type="molecule type" value="Genomic_DNA"/>
</dbReference>
<dbReference type="Proteomes" id="UP000188268">
    <property type="component" value="Unassembled WGS sequence"/>
</dbReference>
<proteinExistence type="predicted"/>
<organism evidence="2 3">
    <name type="scientific">Corchorus capsularis</name>
    <name type="common">Jute</name>
    <dbReference type="NCBI Taxonomy" id="210143"/>
    <lineage>
        <taxon>Eukaryota</taxon>
        <taxon>Viridiplantae</taxon>
        <taxon>Streptophyta</taxon>
        <taxon>Embryophyta</taxon>
        <taxon>Tracheophyta</taxon>
        <taxon>Spermatophyta</taxon>
        <taxon>Magnoliopsida</taxon>
        <taxon>eudicotyledons</taxon>
        <taxon>Gunneridae</taxon>
        <taxon>Pentapetalae</taxon>
        <taxon>rosids</taxon>
        <taxon>malvids</taxon>
        <taxon>Malvales</taxon>
        <taxon>Malvaceae</taxon>
        <taxon>Grewioideae</taxon>
        <taxon>Apeibeae</taxon>
        <taxon>Corchorus</taxon>
    </lineage>
</organism>
<feature type="region of interest" description="Disordered" evidence="1">
    <location>
        <begin position="26"/>
        <end position="52"/>
    </location>
</feature>
<dbReference type="PANTHER" id="PTHR21713">
    <property type="entry name" value="NASCENT POLYPEPTIDE ASSOCIATED COMPLEX ALPHA SUBUNIT-RELATED"/>
    <property type="match status" value="1"/>
</dbReference>
<gene>
    <name evidence="2" type="ORF">CCACVL1_06556</name>
</gene>
<feature type="compositionally biased region" description="Acidic residues" evidence="1">
    <location>
        <begin position="183"/>
        <end position="192"/>
    </location>
</feature>
<dbReference type="InterPro" id="IPR016641">
    <property type="entry name" value="EGD2/NACA0like"/>
</dbReference>
<accession>A0A1R3JEP2</accession>
<dbReference type="InterPro" id="IPR038187">
    <property type="entry name" value="NAC_A/B_dom_sf"/>
</dbReference>
<protein>
    <submittedName>
        <fullName evidence="2">Nascent polypeptide-associated complex subunit alpha</fullName>
    </submittedName>
</protein>
<dbReference type="STRING" id="210143.A0A1R3JEP2"/>
<evidence type="ECO:0000313" key="2">
    <source>
        <dbReference type="EMBL" id="OMO93267.1"/>
    </source>
</evidence>
<dbReference type="Gramene" id="OMO93267">
    <property type="protein sequence ID" value="OMO93267"/>
    <property type="gene ID" value="CCACVL1_06556"/>
</dbReference>